<dbReference type="GeneID" id="108666489"/>
<accession>A0A8B7N6E7</accession>
<sequence length="195" mass="20928">MTIKLLVFTLLAVVKETLGSSSRYTSAPVPVETLLALGVASKNYSGVNDVLCALRAALDAPPCPAPFDWVPDVGCVAVVETNRPYDVAKTSCPGGSQLVSLYSDNFFKLAAYVYQKSFVPKGWSGGWCFVGLHRNNLVWTWRTGQVMSGLPGSGLWGPLEPNDNSDCAFLLFVNGAPYLGDRACTIPSWSVCALQ</sequence>
<keyword evidence="3" id="KW-1185">Reference proteome</keyword>
<evidence type="ECO:0000313" key="4">
    <source>
        <dbReference type="RefSeq" id="XP_018008863.1"/>
    </source>
</evidence>
<dbReference type="InterPro" id="IPR016187">
    <property type="entry name" value="CTDL_fold"/>
</dbReference>
<dbReference type="PROSITE" id="PS50041">
    <property type="entry name" value="C_TYPE_LECTIN_2"/>
    <property type="match status" value="1"/>
</dbReference>
<dbReference type="SUPFAM" id="SSF56436">
    <property type="entry name" value="C-type lectin-like"/>
    <property type="match status" value="1"/>
</dbReference>
<dbReference type="InterPro" id="IPR001304">
    <property type="entry name" value="C-type_lectin-like"/>
</dbReference>
<dbReference type="OrthoDB" id="6402222at2759"/>
<evidence type="ECO:0000313" key="3">
    <source>
        <dbReference type="Proteomes" id="UP000694843"/>
    </source>
</evidence>
<proteinExistence type="predicted"/>
<reference evidence="4" key="1">
    <citation type="submission" date="2025-08" db="UniProtKB">
        <authorList>
            <consortium name="RefSeq"/>
        </authorList>
    </citation>
    <scope>IDENTIFICATION</scope>
    <source>
        <tissue evidence="4">Whole organism</tissue>
    </source>
</reference>
<dbReference type="KEGG" id="hazt:108666489"/>
<name>A0A8B7N6E7_HYAAZ</name>
<keyword evidence="1" id="KW-0732">Signal</keyword>
<feature type="domain" description="C-type lectin" evidence="2">
    <location>
        <begin position="75"/>
        <end position="193"/>
    </location>
</feature>
<feature type="chain" id="PRO_5034494152" evidence="1">
    <location>
        <begin position="20"/>
        <end position="195"/>
    </location>
</feature>
<dbReference type="AlphaFoldDB" id="A0A8B7N6E7"/>
<dbReference type="Proteomes" id="UP000694843">
    <property type="component" value="Unplaced"/>
</dbReference>
<dbReference type="InterPro" id="IPR016186">
    <property type="entry name" value="C-type_lectin-like/link_sf"/>
</dbReference>
<feature type="signal peptide" evidence="1">
    <location>
        <begin position="1"/>
        <end position="19"/>
    </location>
</feature>
<gene>
    <name evidence="4" type="primary">LOC108666489</name>
</gene>
<dbReference type="Gene3D" id="3.10.100.10">
    <property type="entry name" value="Mannose-Binding Protein A, subunit A"/>
    <property type="match status" value="1"/>
</dbReference>
<evidence type="ECO:0000256" key="1">
    <source>
        <dbReference type="SAM" id="SignalP"/>
    </source>
</evidence>
<organism evidence="3 4">
    <name type="scientific">Hyalella azteca</name>
    <name type="common">Amphipod</name>
    <dbReference type="NCBI Taxonomy" id="294128"/>
    <lineage>
        <taxon>Eukaryota</taxon>
        <taxon>Metazoa</taxon>
        <taxon>Ecdysozoa</taxon>
        <taxon>Arthropoda</taxon>
        <taxon>Crustacea</taxon>
        <taxon>Multicrustacea</taxon>
        <taxon>Malacostraca</taxon>
        <taxon>Eumalacostraca</taxon>
        <taxon>Peracarida</taxon>
        <taxon>Amphipoda</taxon>
        <taxon>Senticaudata</taxon>
        <taxon>Talitrida</taxon>
        <taxon>Talitroidea</taxon>
        <taxon>Hyalellidae</taxon>
        <taxon>Hyalella</taxon>
    </lineage>
</organism>
<evidence type="ECO:0000259" key="2">
    <source>
        <dbReference type="PROSITE" id="PS50041"/>
    </source>
</evidence>
<protein>
    <submittedName>
        <fullName evidence="4">Uncharacterized protein LOC108666489</fullName>
    </submittedName>
</protein>
<dbReference type="RefSeq" id="XP_018008863.1">
    <property type="nucleotide sequence ID" value="XM_018153374.2"/>
</dbReference>